<evidence type="ECO:0000313" key="1">
    <source>
        <dbReference type="EMBL" id="EJU02113.1"/>
    </source>
</evidence>
<organism evidence="1 2">
    <name type="scientific">Dacryopinax primogenitus (strain DJM 731)</name>
    <name type="common">Brown rot fungus</name>
    <dbReference type="NCBI Taxonomy" id="1858805"/>
    <lineage>
        <taxon>Eukaryota</taxon>
        <taxon>Fungi</taxon>
        <taxon>Dikarya</taxon>
        <taxon>Basidiomycota</taxon>
        <taxon>Agaricomycotina</taxon>
        <taxon>Dacrymycetes</taxon>
        <taxon>Dacrymycetales</taxon>
        <taxon>Dacrymycetaceae</taxon>
        <taxon>Dacryopinax</taxon>
    </lineage>
</organism>
<dbReference type="AlphaFoldDB" id="M5GD28"/>
<dbReference type="Proteomes" id="UP000030653">
    <property type="component" value="Unassembled WGS sequence"/>
</dbReference>
<dbReference type="EMBL" id="JH795862">
    <property type="protein sequence ID" value="EJU02113.1"/>
    <property type="molecule type" value="Genomic_DNA"/>
</dbReference>
<name>M5GD28_DACPD</name>
<protein>
    <submittedName>
        <fullName evidence="1">Uncharacterized protein</fullName>
    </submittedName>
</protein>
<reference evidence="1 2" key="1">
    <citation type="journal article" date="2012" name="Science">
        <title>The Paleozoic origin of enzymatic lignin decomposition reconstructed from 31 fungal genomes.</title>
        <authorList>
            <person name="Floudas D."/>
            <person name="Binder M."/>
            <person name="Riley R."/>
            <person name="Barry K."/>
            <person name="Blanchette R.A."/>
            <person name="Henrissat B."/>
            <person name="Martinez A.T."/>
            <person name="Otillar R."/>
            <person name="Spatafora J.W."/>
            <person name="Yadav J.S."/>
            <person name="Aerts A."/>
            <person name="Benoit I."/>
            <person name="Boyd A."/>
            <person name="Carlson A."/>
            <person name="Copeland A."/>
            <person name="Coutinho P.M."/>
            <person name="de Vries R.P."/>
            <person name="Ferreira P."/>
            <person name="Findley K."/>
            <person name="Foster B."/>
            <person name="Gaskell J."/>
            <person name="Glotzer D."/>
            <person name="Gorecki P."/>
            <person name="Heitman J."/>
            <person name="Hesse C."/>
            <person name="Hori C."/>
            <person name="Igarashi K."/>
            <person name="Jurgens J.A."/>
            <person name="Kallen N."/>
            <person name="Kersten P."/>
            <person name="Kohler A."/>
            <person name="Kuees U."/>
            <person name="Kumar T.K.A."/>
            <person name="Kuo A."/>
            <person name="LaButti K."/>
            <person name="Larrondo L.F."/>
            <person name="Lindquist E."/>
            <person name="Ling A."/>
            <person name="Lombard V."/>
            <person name="Lucas S."/>
            <person name="Lundell T."/>
            <person name="Martin R."/>
            <person name="McLaughlin D.J."/>
            <person name="Morgenstern I."/>
            <person name="Morin E."/>
            <person name="Murat C."/>
            <person name="Nagy L.G."/>
            <person name="Nolan M."/>
            <person name="Ohm R.A."/>
            <person name="Patyshakuliyeva A."/>
            <person name="Rokas A."/>
            <person name="Ruiz-Duenas F.J."/>
            <person name="Sabat G."/>
            <person name="Salamov A."/>
            <person name="Samejima M."/>
            <person name="Schmutz J."/>
            <person name="Slot J.C."/>
            <person name="St John F."/>
            <person name="Stenlid J."/>
            <person name="Sun H."/>
            <person name="Sun S."/>
            <person name="Syed K."/>
            <person name="Tsang A."/>
            <person name="Wiebenga A."/>
            <person name="Young D."/>
            <person name="Pisabarro A."/>
            <person name="Eastwood D.C."/>
            <person name="Martin F."/>
            <person name="Cullen D."/>
            <person name="Grigoriev I.V."/>
            <person name="Hibbett D.S."/>
        </authorList>
    </citation>
    <scope>NUCLEOTIDE SEQUENCE [LARGE SCALE GENOMIC DNA]</scope>
    <source>
        <strain evidence="1 2">DJM-731 SS1</strain>
    </source>
</reference>
<gene>
    <name evidence="1" type="ORF">DACRYDRAFT_107058</name>
</gene>
<keyword evidence="2" id="KW-1185">Reference proteome</keyword>
<evidence type="ECO:0000313" key="2">
    <source>
        <dbReference type="Proteomes" id="UP000030653"/>
    </source>
</evidence>
<dbReference type="RefSeq" id="XP_040629010.1">
    <property type="nucleotide sequence ID" value="XM_040768392.1"/>
</dbReference>
<sequence length="161" mass="17789">MPPSNAFSDANKSSILAWVEICHENPGFHHPPVPQGLDEATSELTQPWHCPTTIIRSEFDDQFWGGAHVLRRGFELQNEPILVGYTPAVPSYLVLFYVSDCHLASIEDGSEGSDDVQLQYPFRLLPCILPSSEKELPDIGWSMDHLGRINTASGPISSDVS</sequence>
<dbReference type="HOGENOM" id="CLU_1643648_0_0_1"/>
<proteinExistence type="predicted"/>
<dbReference type="GeneID" id="63683454"/>
<accession>M5GD28</accession>